<organism evidence="1 3">
    <name type="scientific">Didymodactylos carnosus</name>
    <dbReference type="NCBI Taxonomy" id="1234261"/>
    <lineage>
        <taxon>Eukaryota</taxon>
        <taxon>Metazoa</taxon>
        <taxon>Spiralia</taxon>
        <taxon>Gnathifera</taxon>
        <taxon>Rotifera</taxon>
        <taxon>Eurotatoria</taxon>
        <taxon>Bdelloidea</taxon>
        <taxon>Philodinida</taxon>
        <taxon>Philodinidae</taxon>
        <taxon>Didymodactylos</taxon>
    </lineage>
</organism>
<dbReference type="Proteomes" id="UP000681722">
    <property type="component" value="Unassembled WGS sequence"/>
</dbReference>
<evidence type="ECO:0000313" key="2">
    <source>
        <dbReference type="EMBL" id="CAF4063851.1"/>
    </source>
</evidence>
<sequence>MDLRKRSGRKKPQFAHQLWNIYERVADDLPRSSNSAEGWHSASANRVSISHPTVAKLADKIRREQSKFEVDIAQIRQGHEPNQRKRRIENAMIELNVW</sequence>
<dbReference type="Proteomes" id="UP000663829">
    <property type="component" value="Unassembled WGS sequence"/>
</dbReference>
<gene>
    <name evidence="1" type="ORF">GPM918_LOCUS27218</name>
    <name evidence="2" type="ORF">SRO942_LOCUS27504</name>
</gene>
<name>A0A815BT16_9BILA</name>
<dbReference type="OrthoDB" id="10067596at2759"/>
<keyword evidence="3" id="KW-1185">Reference proteome</keyword>
<dbReference type="AlphaFoldDB" id="A0A815BT16"/>
<evidence type="ECO:0000313" key="1">
    <source>
        <dbReference type="EMBL" id="CAF1273838.1"/>
    </source>
</evidence>
<protein>
    <submittedName>
        <fullName evidence="1">Uncharacterized protein</fullName>
    </submittedName>
</protein>
<dbReference type="EMBL" id="CAJNOQ010011321">
    <property type="protein sequence ID" value="CAF1273838.1"/>
    <property type="molecule type" value="Genomic_DNA"/>
</dbReference>
<dbReference type="EMBL" id="CAJOBC010024641">
    <property type="protein sequence ID" value="CAF4063851.1"/>
    <property type="molecule type" value="Genomic_DNA"/>
</dbReference>
<comment type="caution">
    <text evidence="1">The sequence shown here is derived from an EMBL/GenBank/DDBJ whole genome shotgun (WGS) entry which is preliminary data.</text>
</comment>
<accession>A0A815BT16</accession>
<reference evidence="1" key="1">
    <citation type="submission" date="2021-02" db="EMBL/GenBank/DDBJ databases">
        <authorList>
            <person name="Nowell W R."/>
        </authorList>
    </citation>
    <scope>NUCLEOTIDE SEQUENCE</scope>
</reference>
<evidence type="ECO:0000313" key="3">
    <source>
        <dbReference type="Proteomes" id="UP000663829"/>
    </source>
</evidence>
<proteinExistence type="predicted"/>